<reference evidence="1 2" key="1">
    <citation type="submission" date="2018-09" db="EMBL/GenBank/DDBJ databases">
        <title>Zymobacter palmae IAM14233 (=T109) whole genome analysis.</title>
        <authorList>
            <person name="Yanase H."/>
        </authorList>
    </citation>
    <scope>NUCLEOTIDE SEQUENCE [LARGE SCALE GENOMIC DNA]</scope>
    <source>
        <strain evidence="1 2">IAM14233</strain>
    </source>
</reference>
<protein>
    <submittedName>
        <fullName evidence="1">Uncharacterized protein</fullName>
    </submittedName>
</protein>
<organism evidence="1 2">
    <name type="scientific">Zymobacter palmae</name>
    <dbReference type="NCBI Taxonomy" id="33074"/>
    <lineage>
        <taxon>Bacteria</taxon>
        <taxon>Pseudomonadati</taxon>
        <taxon>Pseudomonadota</taxon>
        <taxon>Gammaproteobacteria</taxon>
        <taxon>Oceanospirillales</taxon>
        <taxon>Halomonadaceae</taxon>
        <taxon>Zymobacter group</taxon>
        <taxon>Zymobacter</taxon>
    </lineage>
</organism>
<dbReference type="KEGG" id="zpl:ZBT109_2571"/>
<evidence type="ECO:0000313" key="1">
    <source>
        <dbReference type="EMBL" id="BBG31301.1"/>
    </source>
</evidence>
<keyword evidence="2" id="KW-1185">Reference proteome</keyword>
<evidence type="ECO:0000313" key="2">
    <source>
        <dbReference type="Proteomes" id="UP000267342"/>
    </source>
</evidence>
<accession>A0A348HI49</accession>
<name>A0A348HI49_9GAMM</name>
<proteinExistence type="predicted"/>
<sequence length="63" mass="7117">MYQWSATVTVMYSAPQPDPSQTTHLADEWGLLRLQLVALLLCQYGVIVRDAVARLQMIQPCLI</sequence>
<dbReference type="EMBL" id="AP018933">
    <property type="protein sequence ID" value="BBG31301.1"/>
    <property type="molecule type" value="Genomic_DNA"/>
</dbReference>
<dbReference type="Proteomes" id="UP000267342">
    <property type="component" value="Chromosome"/>
</dbReference>
<gene>
    <name evidence="1" type="ORF">ZBT109_2571</name>
</gene>
<dbReference type="AlphaFoldDB" id="A0A348HI49"/>